<reference evidence="1 2" key="1">
    <citation type="submission" date="2023-09" db="EMBL/GenBank/DDBJ databases">
        <title>Genome completion map analysis of the actinomycetes C11-1.</title>
        <authorList>
            <person name="Qin P."/>
            <person name="Guan P."/>
        </authorList>
    </citation>
    <scope>NUCLEOTIDE SEQUENCE [LARGE SCALE GENOMIC DNA]</scope>
    <source>
        <strain evidence="1 2">C11-1</strain>
    </source>
</reference>
<accession>A0ABY9VRG4</accession>
<evidence type="ECO:0000313" key="1">
    <source>
        <dbReference type="EMBL" id="WNF26190.1"/>
    </source>
</evidence>
<gene>
    <name evidence="1" type="ORF">RI138_04825</name>
</gene>
<protein>
    <submittedName>
        <fullName evidence="1">Uncharacterized protein</fullName>
    </submittedName>
</protein>
<dbReference type="EMBL" id="CP134500">
    <property type="protein sequence ID" value="WNF26190.1"/>
    <property type="molecule type" value="Genomic_DNA"/>
</dbReference>
<proteinExistence type="predicted"/>
<dbReference type="Proteomes" id="UP001303236">
    <property type="component" value="Chromosome"/>
</dbReference>
<keyword evidence="2" id="KW-1185">Reference proteome</keyword>
<organism evidence="1 2">
    <name type="scientific">Streptomyces durocortorensis</name>
    <dbReference type="NCBI Taxonomy" id="2811104"/>
    <lineage>
        <taxon>Bacteria</taxon>
        <taxon>Bacillati</taxon>
        <taxon>Actinomycetota</taxon>
        <taxon>Actinomycetes</taxon>
        <taxon>Kitasatosporales</taxon>
        <taxon>Streptomycetaceae</taxon>
        <taxon>Streptomyces</taxon>
    </lineage>
</organism>
<sequence length="254" mass="28071">MVVTVTEVLGVSYDPLLVGELVESYEQAQRNFYLGGHRLSAVEGGRFCEAAYRLLEFATSGTYTPLGGNLDTEGVTKRLQSLPAANHPKSIRVHIPRNLRLVYDIRNSRDAAHLADGIDPNLQDATLVVGVLDWVLAEFVRLSGGTTPDHARALVEGLVTRRVPVVQDFGEFQKVLRPDLRAGDRILVVLYRRGTRGAGYAELMEWMPLSARANLRRTVRALDEKSLVHAAQDVVRITYAGEKSVESRGLLDPL</sequence>
<evidence type="ECO:0000313" key="2">
    <source>
        <dbReference type="Proteomes" id="UP001303236"/>
    </source>
</evidence>
<name>A0ABY9VRG4_9ACTN</name>